<dbReference type="AlphaFoldDB" id="A0A2U0I515"/>
<evidence type="ECO:0000313" key="2">
    <source>
        <dbReference type="Proteomes" id="UP000245962"/>
    </source>
</evidence>
<dbReference type="Gene3D" id="3.30.530.20">
    <property type="match status" value="1"/>
</dbReference>
<evidence type="ECO:0008006" key="3">
    <source>
        <dbReference type="Google" id="ProtNLM"/>
    </source>
</evidence>
<sequence>MNYSLNVLKEIEIKANSFEIWNTITSNKKLSDCLKISVNCDLWEKGQTIYFNGFKNDLKFSDKAKITEFLQNKLLTYNYFKSGSDDFTELSFSIKRNGKNSSKLILRGKGFLDTDDKIHAEKTWAGMLQILKTEIEKTHHNNGYK</sequence>
<organism evidence="1 2">
    <name type="scientific">Marixanthomonas spongiae</name>
    <dbReference type="NCBI Taxonomy" id="2174845"/>
    <lineage>
        <taxon>Bacteria</taxon>
        <taxon>Pseudomonadati</taxon>
        <taxon>Bacteroidota</taxon>
        <taxon>Flavobacteriia</taxon>
        <taxon>Flavobacteriales</taxon>
        <taxon>Flavobacteriaceae</taxon>
        <taxon>Marixanthomonas</taxon>
    </lineage>
</organism>
<name>A0A2U0I515_9FLAO</name>
<dbReference type="Proteomes" id="UP000245962">
    <property type="component" value="Unassembled WGS sequence"/>
</dbReference>
<comment type="caution">
    <text evidence="1">The sequence shown here is derived from an EMBL/GenBank/DDBJ whole genome shotgun (WGS) entry which is preliminary data.</text>
</comment>
<dbReference type="InterPro" id="IPR023393">
    <property type="entry name" value="START-like_dom_sf"/>
</dbReference>
<gene>
    <name evidence="1" type="ORF">DDV96_02695</name>
</gene>
<dbReference type="SUPFAM" id="SSF55961">
    <property type="entry name" value="Bet v1-like"/>
    <property type="match status" value="1"/>
</dbReference>
<dbReference type="EMBL" id="QEHR01000002">
    <property type="protein sequence ID" value="PVW16198.1"/>
    <property type="molecule type" value="Genomic_DNA"/>
</dbReference>
<proteinExistence type="predicted"/>
<dbReference type="OrthoDB" id="697275at2"/>
<dbReference type="RefSeq" id="WP_116693216.1">
    <property type="nucleotide sequence ID" value="NZ_QEHR01000002.1"/>
</dbReference>
<keyword evidence="2" id="KW-1185">Reference proteome</keyword>
<accession>A0A2U0I515</accession>
<evidence type="ECO:0000313" key="1">
    <source>
        <dbReference type="EMBL" id="PVW16198.1"/>
    </source>
</evidence>
<reference evidence="1 2" key="1">
    <citation type="submission" date="2018-04" db="EMBL/GenBank/DDBJ databases">
        <title>Marixanthomonas spongiae HN-E44 sp. nov., isolated from a marine sponge.</title>
        <authorList>
            <person name="Luo L."/>
            <person name="Zhuang L."/>
        </authorList>
    </citation>
    <scope>NUCLEOTIDE SEQUENCE [LARGE SCALE GENOMIC DNA]</scope>
    <source>
        <strain evidence="1 2">HN-E44</strain>
    </source>
</reference>
<protein>
    <recommendedName>
        <fullName evidence="3">SRPBCC domain-containing protein</fullName>
    </recommendedName>
</protein>